<evidence type="ECO:0000256" key="3">
    <source>
        <dbReference type="ARBA" id="ARBA00022643"/>
    </source>
</evidence>
<feature type="domain" description="Pyridoxamine 5'-phosphate oxidase N-terminal" evidence="5">
    <location>
        <begin position="25"/>
        <end position="140"/>
    </location>
</feature>
<organism evidence="6 7">
    <name type="scientific">Agreia bicolorata</name>
    <dbReference type="NCBI Taxonomy" id="110935"/>
    <lineage>
        <taxon>Bacteria</taxon>
        <taxon>Bacillati</taxon>
        <taxon>Actinomycetota</taxon>
        <taxon>Actinomycetes</taxon>
        <taxon>Micrococcales</taxon>
        <taxon>Microbacteriaceae</taxon>
        <taxon>Agreia</taxon>
    </lineage>
</organism>
<name>A0A1T4YG52_9MICO</name>
<dbReference type="InterPro" id="IPR011576">
    <property type="entry name" value="Pyridox_Oxase_N"/>
</dbReference>
<dbReference type="SUPFAM" id="SSF50475">
    <property type="entry name" value="FMN-binding split barrel"/>
    <property type="match status" value="1"/>
</dbReference>
<evidence type="ECO:0000313" key="7">
    <source>
        <dbReference type="Proteomes" id="UP000189735"/>
    </source>
</evidence>
<dbReference type="Gene3D" id="2.30.110.10">
    <property type="entry name" value="Electron Transport, Fmn-binding Protein, Chain A"/>
    <property type="match status" value="1"/>
</dbReference>
<reference evidence="7" key="1">
    <citation type="submission" date="2017-02" db="EMBL/GenBank/DDBJ databases">
        <authorList>
            <person name="Varghese N."/>
            <person name="Submissions S."/>
        </authorList>
    </citation>
    <scope>NUCLEOTIDE SEQUENCE [LARGE SCALE GENOMIC DNA]</scope>
    <source>
        <strain evidence="7">VKM Ac-2052</strain>
    </source>
</reference>
<sequence>MISALPDEALDLLTEWLPDNADPARPLIVVATVDADGRPDARSVLLSEYSAEGFFFHTDSRSRKVADLESNPHAAFAIAWPAELRQLSVQGVVERASVAEERFAYARRSRYLQLLAWINSPEFALLPSAERERAWAEFDAEHPEGTLITPPTWLGFMMRPTRLTFWEGSRSTASRRTEHRLTDEGNWAKEILPG</sequence>
<dbReference type="RefSeq" id="WP_078715144.1">
    <property type="nucleotide sequence ID" value="NZ_FUYG01000009.1"/>
</dbReference>
<keyword evidence="2" id="KW-0285">Flavoprotein</keyword>
<evidence type="ECO:0000256" key="4">
    <source>
        <dbReference type="ARBA" id="ARBA00023002"/>
    </source>
</evidence>
<evidence type="ECO:0000256" key="1">
    <source>
        <dbReference type="ARBA" id="ARBA00001917"/>
    </source>
</evidence>
<dbReference type="Proteomes" id="UP000189735">
    <property type="component" value="Unassembled WGS sequence"/>
</dbReference>
<dbReference type="PANTHER" id="PTHR10851">
    <property type="entry name" value="PYRIDOXINE-5-PHOSPHATE OXIDASE"/>
    <property type="match status" value="1"/>
</dbReference>
<protein>
    <submittedName>
        <fullName evidence="6">Pyridoxamine 5'-phosphate oxidase</fullName>
    </submittedName>
</protein>
<keyword evidence="4" id="KW-0560">Oxidoreductase</keyword>
<gene>
    <name evidence="6" type="ORF">SAMN06295879_3078</name>
</gene>
<dbReference type="GO" id="GO:0010181">
    <property type="term" value="F:FMN binding"/>
    <property type="evidence" value="ECO:0007669"/>
    <property type="project" value="InterPro"/>
</dbReference>
<proteinExistence type="predicted"/>
<dbReference type="GO" id="GO:0004733">
    <property type="term" value="F:pyridoxamine phosphate oxidase activity"/>
    <property type="evidence" value="ECO:0007669"/>
    <property type="project" value="InterPro"/>
</dbReference>
<dbReference type="InterPro" id="IPR012349">
    <property type="entry name" value="Split_barrel_FMN-bd"/>
</dbReference>
<dbReference type="Pfam" id="PF01243">
    <property type="entry name" value="PNPOx_N"/>
    <property type="match status" value="1"/>
</dbReference>
<dbReference type="EMBL" id="FUYG01000009">
    <property type="protein sequence ID" value="SKB00797.1"/>
    <property type="molecule type" value="Genomic_DNA"/>
</dbReference>
<evidence type="ECO:0000256" key="2">
    <source>
        <dbReference type="ARBA" id="ARBA00022630"/>
    </source>
</evidence>
<accession>A0A1T4YG52</accession>
<dbReference type="InterPro" id="IPR000659">
    <property type="entry name" value="Pyridox_Oxase"/>
</dbReference>
<evidence type="ECO:0000313" key="6">
    <source>
        <dbReference type="EMBL" id="SKB00797.1"/>
    </source>
</evidence>
<dbReference type="AlphaFoldDB" id="A0A1T4YG52"/>
<keyword evidence="3" id="KW-0288">FMN</keyword>
<comment type="cofactor">
    <cofactor evidence="1">
        <name>FMN</name>
        <dbReference type="ChEBI" id="CHEBI:58210"/>
    </cofactor>
</comment>
<dbReference type="PANTHER" id="PTHR10851:SF0">
    <property type="entry name" value="PYRIDOXINE-5'-PHOSPHATE OXIDASE"/>
    <property type="match status" value="1"/>
</dbReference>
<evidence type="ECO:0000259" key="5">
    <source>
        <dbReference type="Pfam" id="PF01243"/>
    </source>
</evidence>
<dbReference type="GO" id="GO:0008615">
    <property type="term" value="P:pyridoxine biosynthetic process"/>
    <property type="evidence" value="ECO:0007669"/>
    <property type="project" value="InterPro"/>
</dbReference>